<dbReference type="EMBL" id="LAZR01065082">
    <property type="protein sequence ID" value="KKK56260.1"/>
    <property type="molecule type" value="Genomic_DNA"/>
</dbReference>
<evidence type="ECO:0008006" key="2">
    <source>
        <dbReference type="Google" id="ProtNLM"/>
    </source>
</evidence>
<evidence type="ECO:0000313" key="1">
    <source>
        <dbReference type="EMBL" id="KKK56260.1"/>
    </source>
</evidence>
<accession>A0A0F8X5N8</accession>
<comment type="caution">
    <text evidence="1">The sequence shown here is derived from an EMBL/GenBank/DDBJ whole genome shotgun (WGS) entry which is preliminary data.</text>
</comment>
<sequence length="102" mass="12481">MKGKMTKRLEKLLLIPLVVILTACPKEFELDNLETEKIQKIECNIKASYSREEGKKWDVIFEAWYDLSKEEPDYKHWYRRRNNLREASKDCNEFFKYTRFPR</sequence>
<reference evidence="1" key="1">
    <citation type="journal article" date="2015" name="Nature">
        <title>Complex archaea that bridge the gap between prokaryotes and eukaryotes.</title>
        <authorList>
            <person name="Spang A."/>
            <person name="Saw J.H."/>
            <person name="Jorgensen S.L."/>
            <person name="Zaremba-Niedzwiedzka K."/>
            <person name="Martijn J."/>
            <person name="Lind A.E."/>
            <person name="van Eijk R."/>
            <person name="Schleper C."/>
            <person name="Guy L."/>
            <person name="Ettema T.J."/>
        </authorList>
    </citation>
    <scope>NUCLEOTIDE SEQUENCE</scope>
</reference>
<organism evidence="1">
    <name type="scientific">marine sediment metagenome</name>
    <dbReference type="NCBI Taxonomy" id="412755"/>
    <lineage>
        <taxon>unclassified sequences</taxon>
        <taxon>metagenomes</taxon>
        <taxon>ecological metagenomes</taxon>
    </lineage>
</organism>
<dbReference type="PROSITE" id="PS51257">
    <property type="entry name" value="PROKAR_LIPOPROTEIN"/>
    <property type="match status" value="1"/>
</dbReference>
<gene>
    <name evidence="1" type="ORF">LCGC14_3066290</name>
</gene>
<protein>
    <recommendedName>
        <fullName evidence="2">Lipoprotein</fullName>
    </recommendedName>
</protein>
<dbReference type="AlphaFoldDB" id="A0A0F8X5N8"/>
<name>A0A0F8X5N8_9ZZZZ</name>
<proteinExistence type="predicted"/>